<dbReference type="EMBL" id="JABAEW010000029">
    <property type="protein sequence ID" value="NMD87724.1"/>
    <property type="molecule type" value="Genomic_DNA"/>
</dbReference>
<dbReference type="RefSeq" id="WP_168963065.1">
    <property type="nucleotide sequence ID" value="NZ_JABAEW010000029.1"/>
</dbReference>
<dbReference type="SUPFAM" id="SSF51445">
    <property type="entry name" value="(Trans)glycosidases"/>
    <property type="match status" value="1"/>
</dbReference>
<dbReference type="AlphaFoldDB" id="A0A848AVJ7"/>
<dbReference type="PANTHER" id="PTHR43053">
    <property type="entry name" value="GLYCOSIDASE FAMILY 31"/>
    <property type="match status" value="1"/>
</dbReference>
<proteinExistence type="predicted"/>
<dbReference type="Gene3D" id="3.20.20.70">
    <property type="entry name" value="Aldolase class I"/>
    <property type="match status" value="1"/>
</dbReference>
<dbReference type="GO" id="GO:0004557">
    <property type="term" value="F:alpha-galactosidase activity"/>
    <property type="evidence" value="ECO:0007669"/>
    <property type="project" value="InterPro"/>
</dbReference>
<dbReference type="InterPro" id="IPR050985">
    <property type="entry name" value="Alpha-glycosidase_related"/>
</dbReference>
<dbReference type="InterPro" id="IPR002252">
    <property type="entry name" value="Glyco_hydro_36"/>
</dbReference>
<name>A0A848AVJ7_9BACT</name>
<protein>
    <submittedName>
        <fullName evidence="1">Alpha-galactosidase</fullName>
    </submittedName>
</protein>
<dbReference type="CDD" id="cd14791">
    <property type="entry name" value="GH36"/>
    <property type="match status" value="1"/>
</dbReference>
<accession>A0A848AVJ7</accession>
<gene>
    <name evidence="1" type="ORF">HF882_14130</name>
</gene>
<evidence type="ECO:0000313" key="1">
    <source>
        <dbReference type="EMBL" id="NMD87724.1"/>
    </source>
</evidence>
<dbReference type="InterPro" id="IPR013785">
    <property type="entry name" value="Aldolase_TIM"/>
</dbReference>
<dbReference type="Proteomes" id="UP000576225">
    <property type="component" value="Unassembled WGS sequence"/>
</dbReference>
<comment type="caution">
    <text evidence="1">The sequence shown here is derived from an EMBL/GenBank/DDBJ whole genome shotgun (WGS) entry which is preliminary data.</text>
</comment>
<reference evidence="1 2" key="1">
    <citation type="submission" date="2020-04" db="EMBL/GenBank/DDBJ databases">
        <authorList>
            <person name="Hitch T.C.A."/>
            <person name="Wylensek D."/>
            <person name="Clavel T."/>
        </authorList>
    </citation>
    <scope>NUCLEOTIDE SEQUENCE [LARGE SCALE GENOMIC DNA]</scope>
    <source>
        <strain evidence="1 2">COR2-253-APC-1A</strain>
    </source>
</reference>
<organism evidence="1 2">
    <name type="scientific">Victivallis vadensis</name>
    <dbReference type="NCBI Taxonomy" id="172901"/>
    <lineage>
        <taxon>Bacteria</taxon>
        <taxon>Pseudomonadati</taxon>
        <taxon>Lentisphaerota</taxon>
        <taxon>Lentisphaeria</taxon>
        <taxon>Victivallales</taxon>
        <taxon>Victivallaceae</taxon>
        <taxon>Victivallis</taxon>
    </lineage>
</organism>
<dbReference type="InterPro" id="IPR017853">
    <property type="entry name" value="GH"/>
</dbReference>
<evidence type="ECO:0000313" key="2">
    <source>
        <dbReference type="Proteomes" id="UP000576225"/>
    </source>
</evidence>
<sequence>MKFSFDRYSLEGGFRNWAPPEWNLTSEADGTGLLTVEMTAKQPPAPEPFTLEFTFPRRGAVGRWIPAADRATKYLAPDWDGSFETDLSLLQPTVCFFDGDGVNSAAVALSEVGRRLKITAGVRGDGMLRCRIDFFSRPEAPSEHYRFTMRIDRRKLPFHQVLREMAEWYEAQPEFRPPTTPEAAWEPVFSSWYAYQQDICDHELEAECVPAHAAGMTTLITDDGWQTEEGGGGYAYCGDWKPAKRRFPDMKRHIDRVHSLGMRYLLWYSVPFIGVRSGNFERFRGKYLYCRDDLGAWVLDPRFPEVREFLSGTYERALREWGPDGFKLDFIDCFSSGGPDPAAAENYAGRDFRTVPEAVECLLSEITEKLHRIRPDVLLEFRQPYFGPAMRRRGNLFRAGDCPNDLISNRLRTVDMRLCCGSVPVHSDMVCWSPEETPEEAAAQILNVLFSVPQISVRMRQLPETHRRMLTFWLGFWRENRPALMSGRFQPELPQWNYPLVSAEDCRSRITVLYSPGLTVPVALHSGQAFRLVNASGSSRVTVEWSGVSRQACCFNTLGEPAGCIRLEPGIQVIDIPVSGLLQA</sequence>
<dbReference type="GO" id="GO:0016052">
    <property type="term" value="P:carbohydrate catabolic process"/>
    <property type="evidence" value="ECO:0007669"/>
    <property type="project" value="InterPro"/>
</dbReference>